<evidence type="ECO:0000313" key="7">
    <source>
        <dbReference type="Ensembl" id="ENSGMOP00000064927.1"/>
    </source>
</evidence>
<evidence type="ECO:0000256" key="1">
    <source>
        <dbReference type="ARBA" id="ARBA00004613"/>
    </source>
</evidence>
<dbReference type="Proteomes" id="UP000694546">
    <property type="component" value="Chromosome 13"/>
</dbReference>
<keyword evidence="6" id="KW-0732">Signal</keyword>
<gene>
    <name evidence="7" type="primary">pth4</name>
</gene>
<dbReference type="PANTHER" id="PTHR17223:SF0">
    <property type="entry name" value="PARATHYROID HORMONE-RELATED PROTEIN"/>
    <property type="match status" value="1"/>
</dbReference>
<keyword evidence="3" id="KW-0964">Secreted</keyword>
<evidence type="ECO:0000256" key="5">
    <source>
        <dbReference type="ARBA" id="ARBA00022702"/>
    </source>
</evidence>
<keyword evidence="4" id="KW-0165">Cleavage on pair of basic residues</keyword>
<name>A0A8C5CR02_GADMO</name>
<accession>A0A8C5CR02</accession>
<dbReference type="OMA" id="GQCQQNE"/>
<dbReference type="OrthoDB" id="8553405at2759"/>
<feature type="signal peptide" evidence="6">
    <location>
        <begin position="1"/>
        <end position="35"/>
    </location>
</feature>
<evidence type="ECO:0000256" key="4">
    <source>
        <dbReference type="ARBA" id="ARBA00022685"/>
    </source>
</evidence>
<comment type="similarity">
    <text evidence="2">Belongs to the parathyroid hormone family.</text>
</comment>
<organism evidence="7 8">
    <name type="scientific">Gadus morhua</name>
    <name type="common">Atlantic cod</name>
    <dbReference type="NCBI Taxonomy" id="8049"/>
    <lineage>
        <taxon>Eukaryota</taxon>
        <taxon>Metazoa</taxon>
        <taxon>Chordata</taxon>
        <taxon>Craniata</taxon>
        <taxon>Vertebrata</taxon>
        <taxon>Euteleostomi</taxon>
        <taxon>Actinopterygii</taxon>
        <taxon>Neopterygii</taxon>
        <taxon>Teleostei</taxon>
        <taxon>Neoteleostei</taxon>
        <taxon>Acanthomorphata</taxon>
        <taxon>Zeiogadaria</taxon>
        <taxon>Gadariae</taxon>
        <taxon>Gadiformes</taxon>
        <taxon>Gadoidei</taxon>
        <taxon>Gadidae</taxon>
        <taxon>Gadus</taxon>
    </lineage>
</organism>
<dbReference type="GO" id="GO:0030500">
    <property type="term" value="P:regulation of bone mineralization"/>
    <property type="evidence" value="ECO:0007669"/>
    <property type="project" value="Ensembl"/>
</dbReference>
<dbReference type="InterPro" id="IPR003626">
    <property type="entry name" value="PTH-rel"/>
</dbReference>
<protein>
    <submittedName>
        <fullName evidence="7">Parathyroid hormone 4</fullName>
    </submittedName>
</protein>
<dbReference type="Ensembl" id="ENSGMOT00000072727.1">
    <property type="protein sequence ID" value="ENSGMOP00000064927.1"/>
    <property type="gene ID" value="ENSGMOG00000029845.1"/>
</dbReference>
<proteinExistence type="inferred from homology"/>
<dbReference type="GeneTree" id="ENSGT00390000004933"/>
<evidence type="ECO:0000256" key="3">
    <source>
        <dbReference type="ARBA" id="ARBA00022525"/>
    </source>
</evidence>
<dbReference type="Pfam" id="PF01279">
    <property type="entry name" value="Parathyroid"/>
    <property type="match status" value="1"/>
</dbReference>
<sequence length="142" mass="15670">MTLLVQPGADKMWFDRKPVLFLAVLVLALVPAGRCQEDESRRSVTEHQLLHDRGRSIQSLRRLIWLSSAMEGLHTAQPRSAPLIPPKALRLGLGPSLGPGLGARLGGSPQSVGSNGQYRAARDNLLRDFFNPYLMPLPEREP</sequence>
<evidence type="ECO:0000256" key="6">
    <source>
        <dbReference type="SAM" id="SignalP"/>
    </source>
</evidence>
<dbReference type="AlphaFoldDB" id="A0A8C5CR02"/>
<feature type="chain" id="PRO_5034870579" evidence="6">
    <location>
        <begin position="36"/>
        <end position="142"/>
    </location>
</feature>
<reference evidence="7" key="1">
    <citation type="submission" date="2025-08" db="UniProtKB">
        <authorList>
            <consortium name="Ensembl"/>
        </authorList>
    </citation>
    <scope>IDENTIFICATION</scope>
</reference>
<evidence type="ECO:0000313" key="8">
    <source>
        <dbReference type="Proteomes" id="UP000694546"/>
    </source>
</evidence>
<evidence type="ECO:0000256" key="2">
    <source>
        <dbReference type="ARBA" id="ARBA00006307"/>
    </source>
</evidence>
<keyword evidence="8" id="KW-1185">Reference proteome</keyword>
<comment type="subcellular location">
    <subcellularLocation>
        <location evidence="1">Secreted</location>
    </subcellularLocation>
</comment>
<reference evidence="7" key="2">
    <citation type="submission" date="2025-09" db="UniProtKB">
        <authorList>
            <consortium name="Ensembl"/>
        </authorList>
    </citation>
    <scope>IDENTIFICATION</scope>
</reference>
<dbReference type="SMART" id="SM00087">
    <property type="entry name" value="PTH"/>
    <property type="match status" value="1"/>
</dbReference>
<keyword evidence="5" id="KW-0372">Hormone</keyword>
<dbReference type="InterPro" id="IPR001415">
    <property type="entry name" value="PTH/PTH-rel"/>
</dbReference>
<dbReference type="PANTHER" id="PTHR17223">
    <property type="entry name" value="PARATHYROID HORMONE-RELATED"/>
    <property type="match status" value="1"/>
</dbReference>
<dbReference type="GO" id="GO:0005576">
    <property type="term" value="C:extracellular region"/>
    <property type="evidence" value="ECO:0007669"/>
    <property type="project" value="UniProtKB-SubCell"/>
</dbReference>
<dbReference type="GO" id="GO:0030282">
    <property type="term" value="P:bone mineralization"/>
    <property type="evidence" value="ECO:0007669"/>
    <property type="project" value="InterPro"/>
</dbReference>
<dbReference type="GO" id="GO:0005179">
    <property type="term" value="F:hormone activity"/>
    <property type="evidence" value="ECO:0007669"/>
    <property type="project" value="UniProtKB-KW"/>
</dbReference>